<evidence type="ECO:0000256" key="6">
    <source>
        <dbReference type="ARBA" id="ARBA00022703"/>
    </source>
</evidence>
<dbReference type="Pfam" id="PF03061">
    <property type="entry name" value="4HBT"/>
    <property type="match status" value="1"/>
</dbReference>
<evidence type="ECO:0000313" key="26">
    <source>
        <dbReference type="EMBL" id="GGI88853.1"/>
    </source>
</evidence>
<dbReference type="GO" id="GO:0006631">
    <property type="term" value="P:fatty acid metabolic process"/>
    <property type="evidence" value="ECO:0007669"/>
    <property type="project" value="UniProtKB-KW"/>
</dbReference>
<keyword evidence="4" id="KW-1003">Cell membrane</keyword>
<evidence type="ECO:0000256" key="5">
    <source>
        <dbReference type="ARBA" id="ARBA00022490"/>
    </source>
</evidence>
<comment type="caution">
    <text evidence="26">The sequence shown here is derived from an EMBL/GenBank/DDBJ whole genome shotgun (WGS) entry which is preliminary data.</text>
</comment>
<reference evidence="26 27" key="1">
    <citation type="journal article" date="2014" name="Int. J. Syst. Evol. Microbiol.">
        <title>Complete genome sequence of Corynebacterium casei LMG S-19264T (=DSM 44701T), isolated from a smear-ripened cheese.</title>
        <authorList>
            <consortium name="US DOE Joint Genome Institute (JGI-PGF)"/>
            <person name="Walter F."/>
            <person name="Albersmeier A."/>
            <person name="Kalinowski J."/>
            <person name="Ruckert C."/>
        </authorList>
    </citation>
    <scope>NUCLEOTIDE SEQUENCE [LARGE SCALE GENOMIC DNA]</scope>
    <source>
        <strain evidence="26 27">CGMCC 4.7206</strain>
    </source>
</reference>
<dbReference type="SUPFAM" id="SSF54637">
    <property type="entry name" value="Thioesterase/thiol ester dehydrase-isomerase"/>
    <property type="match status" value="1"/>
</dbReference>
<evidence type="ECO:0000256" key="18">
    <source>
        <dbReference type="ARBA" id="ARBA00043210"/>
    </source>
</evidence>
<keyword evidence="28" id="KW-1185">Reference proteome</keyword>
<organism evidence="26 27">
    <name type="scientific">Saccharopolyspora thermophila</name>
    <dbReference type="NCBI Taxonomy" id="89367"/>
    <lineage>
        <taxon>Bacteria</taxon>
        <taxon>Bacillati</taxon>
        <taxon>Actinomycetota</taxon>
        <taxon>Actinomycetes</taxon>
        <taxon>Pseudonocardiales</taxon>
        <taxon>Pseudonocardiaceae</taxon>
        <taxon>Saccharopolyspora</taxon>
    </lineage>
</organism>
<evidence type="ECO:0000313" key="25">
    <source>
        <dbReference type="EMBL" id="GAA0502726.1"/>
    </source>
</evidence>
<evidence type="ECO:0000256" key="7">
    <source>
        <dbReference type="ARBA" id="ARBA00022801"/>
    </source>
</evidence>
<comment type="catalytic activity">
    <reaction evidence="19">
        <text>octanoyl-CoA + H2O = octanoate + CoA + H(+)</text>
        <dbReference type="Rhea" id="RHEA:30143"/>
        <dbReference type="ChEBI" id="CHEBI:15377"/>
        <dbReference type="ChEBI" id="CHEBI:15378"/>
        <dbReference type="ChEBI" id="CHEBI:25646"/>
        <dbReference type="ChEBI" id="CHEBI:57287"/>
        <dbReference type="ChEBI" id="CHEBI:57386"/>
    </reaction>
    <physiologicalReaction direction="left-to-right" evidence="19">
        <dbReference type="Rhea" id="RHEA:30144"/>
    </physiologicalReaction>
</comment>
<dbReference type="GO" id="GO:0016787">
    <property type="term" value="F:hydrolase activity"/>
    <property type="evidence" value="ECO:0007669"/>
    <property type="project" value="UniProtKB-KW"/>
</dbReference>
<comment type="similarity">
    <text evidence="15">Belongs to the THEM4/THEM5 thioesterase family.</text>
</comment>
<evidence type="ECO:0000256" key="14">
    <source>
        <dbReference type="ARBA" id="ARBA00037002"/>
    </source>
</evidence>
<dbReference type="GO" id="GO:0005737">
    <property type="term" value="C:cytoplasm"/>
    <property type="evidence" value="ECO:0007669"/>
    <property type="project" value="UniProtKB-SubCell"/>
</dbReference>
<comment type="subcellular location">
    <subcellularLocation>
        <location evidence="3">Cell projection</location>
        <location evidence="3">Ruffle membrane</location>
    </subcellularLocation>
    <subcellularLocation>
        <location evidence="2">Cytoplasm</location>
    </subcellularLocation>
    <subcellularLocation>
        <location evidence="1">Membrane</location>
        <topology evidence="1">Peripheral membrane protein</topology>
    </subcellularLocation>
</comment>
<name>A0A917JXG0_9PSEU</name>
<dbReference type="InterPro" id="IPR029069">
    <property type="entry name" value="HotDog_dom_sf"/>
</dbReference>
<evidence type="ECO:0000256" key="21">
    <source>
        <dbReference type="ARBA" id="ARBA00047969"/>
    </source>
</evidence>
<evidence type="ECO:0000313" key="28">
    <source>
        <dbReference type="Proteomes" id="UP001500220"/>
    </source>
</evidence>
<keyword evidence="10" id="KW-0443">Lipid metabolism</keyword>
<dbReference type="Proteomes" id="UP000597989">
    <property type="component" value="Unassembled WGS sequence"/>
</dbReference>
<dbReference type="CDD" id="cd03443">
    <property type="entry name" value="PaaI_thioesterase"/>
    <property type="match status" value="1"/>
</dbReference>
<dbReference type="EMBL" id="BMMT01000008">
    <property type="protein sequence ID" value="GGI88853.1"/>
    <property type="molecule type" value="Genomic_DNA"/>
</dbReference>
<evidence type="ECO:0000313" key="27">
    <source>
        <dbReference type="Proteomes" id="UP000597989"/>
    </source>
</evidence>
<comment type="catalytic activity">
    <reaction evidence="13">
        <text>(5Z,8Z,11Z,14Z)-eicosatetraenoyl-CoA + H2O = (5Z,8Z,11Z,14Z)-eicosatetraenoate + CoA + H(+)</text>
        <dbReference type="Rhea" id="RHEA:40151"/>
        <dbReference type="ChEBI" id="CHEBI:15377"/>
        <dbReference type="ChEBI" id="CHEBI:15378"/>
        <dbReference type="ChEBI" id="CHEBI:32395"/>
        <dbReference type="ChEBI" id="CHEBI:57287"/>
        <dbReference type="ChEBI" id="CHEBI:57368"/>
    </reaction>
    <physiologicalReaction direction="left-to-right" evidence="13">
        <dbReference type="Rhea" id="RHEA:40152"/>
    </physiologicalReaction>
</comment>
<evidence type="ECO:0000256" key="22">
    <source>
        <dbReference type="ARBA" id="ARBA00048074"/>
    </source>
</evidence>
<dbReference type="EMBL" id="BAAAHC010000001">
    <property type="protein sequence ID" value="GAA0502726.1"/>
    <property type="molecule type" value="Genomic_DNA"/>
</dbReference>
<evidence type="ECO:0000256" key="9">
    <source>
        <dbReference type="ARBA" id="ARBA00022946"/>
    </source>
</evidence>
<dbReference type="RefSeq" id="WP_229680129.1">
    <property type="nucleotide sequence ID" value="NZ_BAAAHC010000001.1"/>
</dbReference>
<keyword evidence="7" id="KW-0378">Hydrolase</keyword>
<evidence type="ECO:0000256" key="1">
    <source>
        <dbReference type="ARBA" id="ARBA00004170"/>
    </source>
</evidence>
<proteinExistence type="inferred from homology"/>
<keyword evidence="12" id="KW-0966">Cell projection</keyword>
<keyword evidence="8" id="KW-0276">Fatty acid metabolism</keyword>
<gene>
    <name evidence="25" type="ORF">GCM10009545_00380</name>
    <name evidence="26" type="ORF">GCM10011581_27460</name>
</gene>
<comment type="catalytic activity">
    <reaction evidence="23">
        <text>tetradecanoyl-CoA + H2O = tetradecanoate + CoA + H(+)</text>
        <dbReference type="Rhea" id="RHEA:40119"/>
        <dbReference type="ChEBI" id="CHEBI:15377"/>
        <dbReference type="ChEBI" id="CHEBI:15378"/>
        <dbReference type="ChEBI" id="CHEBI:30807"/>
        <dbReference type="ChEBI" id="CHEBI:57287"/>
        <dbReference type="ChEBI" id="CHEBI:57385"/>
    </reaction>
    <physiologicalReaction direction="left-to-right" evidence="23">
        <dbReference type="Rhea" id="RHEA:40120"/>
    </physiologicalReaction>
</comment>
<dbReference type="GO" id="GO:0016020">
    <property type="term" value="C:membrane"/>
    <property type="evidence" value="ECO:0007669"/>
    <property type="project" value="UniProtKB-SubCell"/>
</dbReference>
<reference evidence="25 28" key="2">
    <citation type="journal article" date="2019" name="Int. J. Syst. Evol. Microbiol.">
        <title>The Global Catalogue of Microorganisms (GCM) 10K type strain sequencing project: providing services to taxonomists for standard genome sequencing and annotation.</title>
        <authorList>
            <consortium name="The Broad Institute Genomics Platform"/>
            <consortium name="The Broad Institute Genome Sequencing Center for Infectious Disease"/>
            <person name="Wu L."/>
            <person name="Ma J."/>
        </authorList>
    </citation>
    <scope>NUCLEOTIDE SEQUENCE [LARGE SCALE GENOMIC DNA]</scope>
    <source>
        <strain evidence="25 28">JCM 10664</strain>
    </source>
</reference>
<comment type="catalytic activity">
    <reaction evidence="21">
        <text>decanoyl-CoA + H2O = decanoate + CoA + H(+)</text>
        <dbReference type="Rhea" id="RHEA:40059"/>
        <dbReference type="ChEBI" id="CHEBI:15377"/>
        <dbReference type="ChEBI" id="CHEBI:15378"/>
        <dbReference type="ChEBI" id="CHEBI:27689"/>
        <dbReference type="ChEBI" id="CHEBI:57287"/>
        <dbReference type="ChEBI" id="CHEBI:61430"/>
    </reaction>
    <physiologicalReaction direction="left-to-right" evidence="21">
        <dbReference type="Rhea" id="RHEA:40060"/>
    </physiologicalReaction>
</comment>
<sequence>MSALSENTDPQQERRRAVRELGAALRELTDAAVSSEVDTETIAEVAAQVRALVPALGAERRDRGQAATVDAGDRPRRMFNPAVGPGNPIAPPMRVEIVDGVAIGRCALGLAYEGPPSYAHGGISAMLLDQVLGHAHAANGKPGMTAKLALRYRRPVPLRTPLRIVGRVERTNGRWTNSVATICTEDNPDTVLVEAEGTFVVPNAEQSRRLFGEPELLVR</sequence>
<dbReference type="PANTHER" id="PTHR12418">
    <property type="entry name" value="ACYL-COENZYME A THIOESTERASE THEM4"/>
    <property type="match status" value="1"/>
</dbReference>
<evidence type="ECO:0000256" key="19">
    <source>
        <dbReference type="ARBA" id="ARBA00047588"/>
    </source>
</evidence>
<evidence type="ECO:0000256" key="17">
    <source>
        <dbReference type="ARBA" id="ARBA00040123"/>
    </source>
</evidence>
<dbReference type="PANTHER" id="PTHR12418:SF19">
    <property type="entry name" value="ACYL-COENZYME A THIOESTERASE THEM4"/>
    <property type="match status" value="1"/>
</dbReference>
<reference evidence="25" key="4">
    <citation type="submission" date="2023-12" db="EMBL/GenBank/DDBJ databases">
        <authorList>
            <person name="Sun Q."/>
            <person name="Inoue M."/>
        </authorList>
    </citation>
    <scope>NUCLEOTIDE SEQUENCE</scope>
    <source>
        <strain evidence="25">JCM 10664</strain>
    </source>
</reference>
<keyword evidence="9" id="KW-0809">Transit peptide</keyword>
<keyword evidence="11" id="KW-0472">Membrane</keyword>
<evidence type="ECO:0000256" key="4">
    <source>
        <dbReference type="ARBA" id="ARBA00022475"/>
    </source>
</evidence>
<evidence type="ECO:0000256" key="12">
    <source>
        <dbReference type="ARBA" id="ARBA00023273"/>
    </source>
</evidence>
<feature type="domain" description="Thioesterase" evidence="24">
    <location>
        <begin position="118"/>
        <end position="187"/>
    </location>
</feature>
<evidence type="ECO:0000256" key="8">
    <source>
        <dbReference type="ARBA" id="ARBA00022832"/>
    </source>
</evidence>
<evidence type="ECO:0000256" key="11">
    <source>
        <dbReference type="ARBA" id="ARBA00023136"/>
    </source>
</evidence>
<comment type="catalytic activity">
    <reaction evidence="20">
        <text>hexadecanoyl-CoA + H2O = hexadecanoate + CoA + H(+)</text>
        <dbReference type="Rhea" id="RHEA:16645"/>
        <dbReference type="ChEBI" id="CHEBI:7896"/>
        <dbReference type="ChEBI" id="CHEBI:15377"/>
        <dbReference type="ChEBI" id="CHEBI:15378"/>
        <dbReference type="ChEBI" id="CHEBI:57287"/>
        <dbReference type="ChEBI" id="CHEBI:57379"/>
        <dbReference type="EC" id="3.1.2.2"/>
    </reaction>
    <physiologicalReaction direction="left-to-right" evidence="20">
        <dbReference type="Rhea" id="RHEA:16646"/>
    </physiologicalReaction>
</comment>
<comment type="catalytic activity">
    <reaction evidence="14">
        <text>(9Z)-octadecenoyl-CoA + H2O = (9Z)-octadecenoate + CoA + H(+)</text>
        <dbReference type="Rhea" id="RHEA:40139"/>
        <dbReference type="ChEBI" id="CHEBI:15377"/>
        <dbReference type="ChEBI" id="CHEBI:15378"/>
        <dbReference type="ChEBI" id="CHEBI:30823"/>
        <dbReference type="ChEBI" id="CHEBI:57287"/>
        <dbReference type="ChEBI" id="CHEBI:57387"/>
    </reaction>
    <physiologicalReaction direction="left-to-right" evidence="14">
        <dbReference type="Rhea" id="RHEA:40140"/>
    </physiologicalReaction>
</comment>
<evidence type="ECO:0000256" key="2">
    <source>
        <dbReference type="ARBA" id="ARBA00004496"/>
    </source>
</evidence>
<protein>
    <recommendedName>
        <fullName evidence="17">Acyl-coenzyme A thioesterase THEM4</fullName>
        <ecNumber evidence="16">3.1.2.2</ecNumber>
    </recommendedName>
    <alternativeName>
        <fullName evidence="18">Thioesterase superfamily member 4</fullName>
    </alternativeName>
</protein>
<dbReference type="Gene3D" id="3.10.129.10">
    <property type="entry name" value="Hotdog Thioesterase"/>
    <property type="match status" value="1"/>
</dbReference>
<evidence type="ECO:0000259" key="24">
    <source>
        <dbReference type="Pfam" id="PF03061"/>
    </source>
</evidence>
<evidence type="ECO:0000256" key="15">
    <source>
        <dbReference type="ARBA" id="ARBA00038456"/>
    </source>
</evidence>
<dbReference type="EC" id="3.1.2.2" evidence="16"/>
<comment type="catalytic activity">
    <reaction evidence="22">
        <text>dodecanoyl-CoA + H2O = dodecanoate + CoA + H(+)</text>
        <dbReference type="Rhea" id="RHEA:30135"/>
        <dbReference type="ChEBI" id="CHEBI:15377"/>
        <dbReference type="ChEBI" id="CHEBI:15378"/>
        <dbReference type="ChEBI" id="CHEBI:18262"/>
        <dbReference type="ChEBI" id="CHEBI:57287"/>
        <dbReference type="ChEBI" id="CHEBI:57375"/>
    </reaction>
    <physiologicalReaction direction="left-to-right" evidence="22">
        <dbReference type="Rhea" id="RHEA:30136"/>
    </physiologicalReaction>
</comment>
<evidence type="ECO:0000256" key="20">
    <source>
        <dbReference type="ARBA" id="ARBA00047734"/>
    </source>
</evidence>
<keyword evidence="6" id="KW-0053">Apoptosis</keyword>
<dbReference type="Proteomes" id="UP001500220">
    <property type="component" value="Unassembled WGS sequence"/>
</dbReference>
<evidence type="ECO:0000256" key="16">
    <source>
        <dbReference type="ARBA" id="ARBA00038848"/>
    </source>
</evidence>
<evidence type="ECO:0000256" key="23">
    <source>
        <dbReference type="ARBA" id="ARBA00048180"/>
    </source>
</evidence>
<dbReference type="AlphaFoldDB" id="A0A917JXG0"/>
<evidence type="ECO:0000256" key="10">
    <source>
        <dbReference type="ARBA" id="ARBA00023098"/>
    </source>
</evidence>
<accession>A0A917JXG0</accession>
<dbReference type="InterPro" id="IPR006683">
    <property type="entry name" value="Thioestr_dom"/>
</dbReference>
<keyword evidence="5" id="KW-0963">Cytoplasm</keyword>
<evidence type="ECO:0000256" key="3">
    <source>
        <dbReference type="ARBA" id="ARBA00004632"/>
    </source>
</evidence>
<dbReference type="InterPro" id="IPR052365">
    <property type="entry name" value="THEM4/THEM5_acyl-CoA_thioest"/>
</dbReference>
<reference evidence="26" key="3">
    <citation type="submission" date="2020-09" db="EMBL/GenBank/DDBJ databases">
        <authorList>
            <person name="Sun Q."/>
            <person name="Zhou Y."/>
        </authorList>
    </citation>
    <scope>NUCLEOTIDE SEQUENCE</scope>
    <source>
        <strain evidence="26">CGMCC 4.7206</strain>
    </source>
</reference>
<evidence type="ECO:0000256" key="13">
    <source>
        <dbReference type="ARBA" id="ARBA00035852"/>
    </source>
</evidence>